<sequence length="648" mass="72938">MIACRKLRKALQNALLQSYSNKVSGNRAFSSSSNGSPVVFREFSPKPTSSWPLYRSLIPSDGALHRISGRGPVYCRSFSTSSAGSPSKLSPKAVNIVGNVLLVIGCGVATYYFFPHPPKPAVSPEEQHLVTNWSGTHEAKTSIYIQPESLEELETAISLAHRRRQKLRPVGSGLSPNGIGLSDAGMINLALMDKIIDIDLDNKRVTVQAGARVEQVVEALRPHGLTLQNFASIKQQQIGGFTQVGAHGTGAALPPVDQQVLNLKLVTPAKGTLELSAEKDPDLFYLARCSLGTLGVVAEVTLQCVPMHKLLEHTFITTMKEVKKRHKNWLQENKHIKYLWIPDTDSVVVVKCNPLPEGKQPPAFKSKYTDEDRLKPVRALYKECALKYRKVLENKSSDGENSDEPQRKSFNTDDLLTDKQLAELSFTELRDKLLAMDPLNRKHVVQVNQVEAEYWKRCEGYRVGWSDEILGFDCGGQQWVSEVCFPVGSVRKPNGEDLKYMERLLDLIKKDNFPAPAPIEQRWTASSKSYMSPAFSDSPEALFSWVGIIMYLPTEDEEQRKGITNRFMEYRHASQRQLWDSYGAYEHWAKIEVDANDDEGKQWLQRRLRERFPIDELNKARKELDPNGILSNETIDLIFPRETVATTK</sequence>
<dbReference type="AlphaFoldDB" id="A0A8T2UL47"/>
<dbReference type="InterPro" id="IPR010029">
    <property type="entry name" value="GL_DH"/>
</dbReference>
<evidence type="ECO:0000313" key="7">
    <source>
        <dbReference type="Proteomes" id="UP000825935"/>
    </source>
</evidence>
<evidence type="ECO:0000259" key="5">
    <source>
        <dbReference type="PROSITE" id="PS51387"/>
    </source>
</evidence>
<dbReference type="Pfam" id="PF04030">
    <property type="entry name" value="ALO"/>
    <property type="match status" value="2"/>
</dbReference>
<keyword evidence="7" id="KW-1185">Reference proteome</keyword>
<accession>A0A8T2UL47</accession>
<reference evidence="6" key="1">
    <citation type="submission" date="2021-08" db="EMBL/GenBank/DDBJ databases">
        <title>WGS assembly of Ceratopteris richardii.</title>
        <authorList>
            <person name="Marchant D.B."/>
            <person name="Chen G."/>
            <person name="Jenkins J."/>
            <person name="Shu S."/>
            <person name="Leebens-Mack J."/>
            <person name="Grimwood J."/>
            <person name="Schmutz J."/>
            <person name="Soltis P."/>
            <person name="Soltis D."/>
            <person name="Chen Z.-H."/>
        </authorList>
    </citation>
    <scope>NUCLEOTIDE SEQUENCE</scope>
    <source>
        <strain evidence="6">Whitten #5841</strain>
        <tissue evidence="6">Leaf</tissue>
    </source>
</reference>
<protein>
    <recommendedName>
        <fullName evidence="5">FAD-binding PCMH-type domain-containing protein</fullName>
    </recommendedName>
</protein>
<comment type="cofactor">
    <cofactor evidence="1">
        <name>FAD</name>
        <dbReference type="ChEBI" id="CHEBI:57692"/>
    </cofactor>
</comment>
<feature type="domain" description="FAD-binding PCMH-type" evidence="5">
    <location>
        <begin position="137"/>
        <end position="307"/>
    </location>
</feature>
<dbReference type="InterPro" id="IPR016166">
    <property type="entry name" value="FAD-bd_PCMH"/>
</dbReference>
<evidence type="ECO:0000313" key="6">
    <source>
        <dbReference type="EMBL" id="KAH7435458.1"/>
    </source>
</evidence>
<dbReference type="GO" id="GO:0003885">
    <property type="term" value="F:D-arabinono-1,4-lactone oxidase activity"/>
    <property type="evidence" value="ECO:0007669"/>
    <property type="project" value="InterPro"/>
</dbReference>
<dbReference type="EMBL" id="CM035411">
    <property type="protein sequence ID" value="KAH7435458.1"/>
    <property type="molecule type" value="Genomic_DNA"/>
</dbReference>
<keyword evidence="4" id="KW-0472">Membrane</keyword>
<dbReference type="SUPFAM" id="SSF56176">
    <property type="entry name" value="FAD-binding/transporter-associated domain-like"/>
    <property type="match status" value="1"/>
</dbReference>
<dbReference type="PANTHER" id="PTHR43762:SF1">
    <property type="entry name" value="D-ARABINONO-1,4-LACTONE OXIDASE"/>
    <property type="match status" value="1"/>
</dbReference>
<evidence type="ECO:0000256" key="2">
    <source>
        <dbReference type="ARBA" id="ARBA00005147"/>
    </source>
</evidence>
<dbReference type="InterPro" id="IPR016167">
    <property type="entry name" value="FAD-bd_PCMH_sub1"/>
</dbReference>
<keyword evidence="4" id="KW-0812">Transmembrane</keyword>
<evidence type="ECO:0000256" key="4">
    <source>
        <dbReference type="SAM" id="Phobius"/>
    </source>
</evidence>
<dbReference type="Gene3D" id="3.30.465.10">
    <property type="match status" value="1"/>
</dbReference>
<evidence type="ECO:0000256" key="1">
    <source>
        <dbReference type="ARBA" id="ARBA00001974"/>
    </source>
</evidence>
<dbReference type="Pfam" id="PF01565">
    <property type="entry name" value="FAD_binding_4"/>
    <property type="match status" value="1"/>
</dbReference>
<dbReference type="GO" id="GO:0071949">
    <property type="term" value="F:FAD binding"/>
    <property type="evidence" value="ECO:0007669"/>
    <property type="project" value="InterPro"/>
</dbReference>
<dbReference type="InterPro" id="IPR006094">
    <property type="entry name" value="Oxid_FAD_bind_N"/>
</dbReference>
<dbReference type="GO" id="GO:0016633">
    <property type="term" value="F:galactonolactone dehydrogenase activity"/>
    <property type="evidence" value="ECO:0007669"/>
    <property type="project" value="InterPro"/>
</dbReference>
<gene>
    <name evidence="6" type="ORF">KP509_06G065800</name>
</gene>
<evidence type="ECO:0000256" key="3">
    <source>
        <dbReference type="ARBA" id="ARBA00023002"/>
    </source>
</evidence>
<dbReference type="Proteomes" id="UP000825935">
    <property type="component" value="Chromosome 6"/>
</dbReference>
<dbReference type="OrthoDB" id="610608at2759"/>
<dbReference type="GO" id="GO:0016020">
    <property type="term" value="C:membrane"/>
    <property type="evidence" value="ECO:0007669"/>
    <property type="project" value="InterPro"/>
</dbReference>
<comment type="pathway">
    <text evidence="2">Cofactor biosynthesis; L-ascorbate biosynthesis.</text>
</comment>
<dbReference type="InterPro" id="IPR010031">
    <property type="entry name" value="FAD_lactone_oxidase-like"/>
</dbReference>
<dbReference type="NCBIfam" id="TIGR01676">
    <property type="entry name" value="GLDHase"/>
    <property type="match status" value="1"/>
</dbReference>
<dbReference type="InterPro" id="IPR016169">
    <property type="entry name" value="FAD-bd_PCMH_sub2"/>
</dbReference>
<dbReference type="Gene3D" id="3.30.43.10">
    <property type="entry name" value="Uridine Diphospho-n-acetylenolpyruvylglucosamine Reductase, domain 2"/>
    <property type="match status" value="1"/>
</dbReference>
<dbReference type="PANTHER" id="PTHR43762">
    <property type="entry name" value="L-GULONOLACTONE OXIDASE"/>
    <property type="match status" value="1"/>
</dbReference>
<proteinExistence type="predicted"/>
<comment type="caution">
    <text evidence="6">The sequence shown here is derived from an EMBL/GenBank/DDBJ whole genome shotgun (WGS) entry which is preliminary data.</text>
</comment>
<dbReference type="PROSITE" id="PS51387">
    <property type="entry name" value="FAD_PCMH"/>
    <property type="match status" value="1"/>
</dbReference>
<keyword evidence="4" id="KW-1133">Transmembrane helix</keyword>
<organism evidence="6 7">
    <name type="scientific">Ceratopteris richardii</name>
    <name type="common">Triangle waterfern</name>
    <dbReference type="NCBI Taxonomy" id="49495"/>
    <lineage>
        <taxon>Eukaryota</taxon>
        <taxon>Viridiplantae</taxon>
        <taxon>Streptophyta</taxon>
        <taxon>Embryophyta</taxon>
        <taxon>Tracheophyta</taxon>
        <taxon>Polypodiopsida</taxon>
        <taxon>Polypodiidae</taxon>
        <taxon>Polypodiales</taxon>
        <taxon>Pteridineae</taxon>
        <taxon>Pteridaceae</taxon>
        <taxon>Parkerioideae</taxon>
        <taxon>Ceratopteris</taxon>
    </lineage>
</organism>
<keyword evidence="3" id="KW-0560">Oxidoreductase</keyword>
<dbReference type="Gene3D" id="3.30.70.2520">
    <property type="match status" value="1"/>
</dbReference>
<dbReference type="InterPro" id="IPR036318">
    <property type="entry name" value="FAD-bd_PCMH-like_sf"/>
</dbReference>
<dbReference type="InterPro" id="IPR007173">
    <property type="entry name" value="ALO_C"/>
</dbReference>
<name>A0A8T2UL47_CERRI</name>
<feature type="transmembrane region" description="Helical" evidence="4">
    <location>
        <begin position="93"/>
        <end position="114"/>
    </location>
</feature>
<dbReference type="OMA" id="KQWANEW"/>